<dbReference type="InterPro" id="IPR025856">
    <property type="entry name" value="HeH/LEM_domain"/>
</dbReference>
<feature type="compositionally biased region" description="Low complexity" evidence="1">
    <location>
        <begin position="94"/>
        <end position="113"/>
    </location>
</feature>
<feature type="compositionally biased region" description="Polar residues" evidence="1">
    <location>
        <begin position="238"/>
        <end position="254"/>
    </location>
</feature>
<evidence type="ECO:0000259" key="2">
    <source>
        <dbReference type="Pfam" id="PF12949"/>
    </source>
</evidence>
<reference evidence="4" key="1">
    <citation type="journal article" date="2018" name="Nat. Microbiol.">
        <title>Leveraging single-cell genomics to expand the fungal tree of life.</title>
        <authorList>
            <person name="Ahrendt S.R."/>
            <person name="Quandt C.A."/>
            <person name="Ciobanu D."/>
            <person name="Clum A."/>
            <person name="Salamov A."/>
            <person name="Andreopoulos B."/>
            <person name="Cheng J.F."/>
            <person name="Woyke T."/>
            <person name="Pelin A."/>
            <person name="Henrissat B."/>
            <person name="Reynolds N.K."/>
            <person name="Benny G.L."/>
            <person name="Smith M.E."/>
            <person name="James T.Y."/>
            <person name="Grigoriev I.V."/>
        </authorList>
    </citation>
    <scope>NUCLEOTIDE SEQUENCE [LARGE SCALE GENOMIC DNA]</scope>
    <source>
        <strain evidence="4">RSA 468</strain>
    </source>
</reference>
<evidence type="ECO:0000313" key="3">
    <source>
        <dbReference type="EMBL" id="RKP33324.1"/>
    </source>
</evidence>
<evidence type="ECO:0000256" key="1">
    <source>
        <dbReference type="SAM" id="MobiDB-lite"/>
    </source>
</evidence>
<accession>A0A4P9ZJD3</accession>
<dbReference type="STRING" id="215637.A0A4P9ZJD3"/>
<dbReference type="AlphaFoldDB" id="A0A4P9ZJD3"/>
<evidence type="ECO:0000313" key="4">
    <source>
        <dbReference type="Proteomes" id="UP000268162"/>
    </source>
</evidence>
<dbReference type="GO" id="GO:0005637">
    <property type="term" value="C:nuclear inner membrane"/>
    <property type="evidence" value="ECO:0007669"/>
    <property type="project" value="InterPro"/>
</dbReference>
<organism evidence="3 4">
    <name type="scientific">Dimargaris cristalligena</name>
    <dbReference type="NCBI Taxonomy" id="215637"/>
    <lineage>
        <taxon>Eukaryota</taxon>
        <taxon>Fungi</taxon>
        <taxon>Fungi incertae sedis</taxon>
        <taxon>Zoopagomycota</taxon>
        <taxon>Kickxellomycotina</taxon>
        <taxon>Dimargaritomycetes</taxon>
        <taxon>Dimargaritales</taxon>
        <taxon>Dimargaritaceae</taxon>
        <taxon>Dimargaris</taxon>
    </lineage>
</organism>
<keyword evidence="4" id="KW-1185">Reference proteome</keyword>
<feature type="compositionally biased region" description="Polar residues" evidence="1">
    <location>
        <begin position="265"/>
        <end position="286"/>
    </location>
</feature>
<protein>
    <recommendedName>
        <fullName evidence="2">HeH/LEM domain-containing protein</fullName>
    </recommendedName>
</protein>
<feature type="region of interest" description="Disordered" evidence="1">
    <location>
        <begin position="224"/>
        <end position="286"/>
    </location>
</feature>
<dbReference type="CDD" id="cd12935">
    <property type="entry name" value="LEM_like"/>
    <property type="match status" value="1"/>
</dbReference>
<dbReference type="PANTHER" id="PTHR47808:SF2">
    <property type="entry name" value="LEM DOMAIN-CONTAINING PROTEIN 2"/>
    <property type="match status" value="1"/>
</dbReference>
<gene>
    <name evidence="3" type="ORF">BJ085DRAFT_39459</name>
</gene>
<dbReference type="PANTHER" id="PTHR47808">
    <property type="entry name" value="INNER NUCLEAR MEMBRANE PROTEIN HEH2-RELATED"/>
    <property type="match status" value="1"/>
</dbReference>
<feature type="compositionally biased region" description="Low complexity" evidence="1">
    <location>
        <begin position="138"/>
        <end position="154"/>
    </location>
</feature>
<dbReference type="GO" id="GO:0005783">
    <property type="term" value="C:endoplasmic reticulum"/>
    <property type="evidence" value="ECO:0007669"/>
    <property type="project" value="TreeGrafter"/>
</dbReference>
<dbReference type="Pfam" id="PF12949">
    <property type="entry name" value="HeH"/>
    <property type="match status" value="1"/>
</dbReference>
<dbReference type="GO" id="GO:0071763">
    <property type="term" value="P:nuclear membrane organization"/>
    <property type="evidence" value="ECO:0007669"/>
    <property type="project" value="TreeGrafter"/>
</dbReference>
<dbReference type="EMBL" id="ML004036">
    <property type="protein sequence ID" value="RKP33324.1"/>
    <property type="molecule type" value="Genomic_DNA"/>
</dbReference>
<feature type="compositionally biased region" description="Polar residues" evidence="1">
    <location>
        <begin position="126"/>
        <end position="137"/>
    </location>
</feature>
<dbReference type="GO" id="GO:0034399">
    <property type="term" value="C:nuclear periphery"/>
    <property type="evidence" value="ECO:0007669"/>
    <property type="project" value="TreeGrafter"/>
</dbReference>
<dbReference type="InterPro" id="IPR044780">
    <property type="entry name" value="Heh2/Src1"/>
</dbReference>
<sequence>MDDSDYLQEGFDPSKLRVADLRRILLEHHVPFGSLDRKKVLVDLFTDNIAQKASSLRQKKRQQAEPNADGIDFVSQAESTRPRIRRSARPTPETASAGADASATASQASTDTQLTPRLGKRKLTARKSTFPSAPISTGESGAAGKRSSAAAPIDFSDDDDDAKDSASRQVTPKMTAQALVSGGSGTPRTRAHARIRQTPLMRKTSSLGLTVKPVTLDIVLSSATTSRRTRAEPLVNEDGTSASSGPSTWTTKELVQSALGPVDSPLQSPTLPSARTGSQSSGLASA</sequence>
<name>A0A4P9ZJD3_9FUNG</name>
<feature type="non-terminal residue" evidence="3">
    <location>
        <position position="286"/>
    </location>
</feature>
<dbReference type="Proteomes" id="UP000268162">
    <property type="component" value="Unassembled WGS sequence"/>
</dbReference>
<feature type="region of interest" description="Disordered" evidence="1">
    <location>
        <begin position="53"/>
        <end position="191"/>
    </location>
</feature>
<dbReference type="GO" id="GO:0003682">
    <property type="term" value="F:chromatin binding"/>
    <property type="evidence" value="ECO:0007669"/>
    <property type="project" value="InterPro"/>
</dbReference>
<proteinExistence type="predicted"/>
<feature type="domain" description="HeH/LEM" evidence="2">
    <location>
        <begin position="13"/>
        <end position="46"/>
    </location>
</feature>